<dbReference type="RefSeq" id="WP_034837318.1">
    <property type="nucleotide sequence ID" value="NZ_JANX01000145.1"/>
</dbReference>
<evidence type="ECO:0000313" key="2">
    <source>
        <dbReference type="EMBL" id="KGM33819.1"/>
    </source>
</evidence>
<evidence type="ECO:0000313" key="3">
    <source>
        <dbReference type="Proteomes" id="UP000029995"/>
    </source>
</evidence>
<name>A0A0A0D6U5_9PROT</name>
<protein>
    <submittedName>
        <fullName evidence="2">Uncharacterized protein</fullName>
    </submittedName>
</protein>
<dbReference type="GO" id="GO:0016757">
    <property type="term" value="F:glycosyltransferase activity"/>
    <property type="evidence" value="ECO:0007669"/>
    <property type="project" value="TreeGrafter"/>
</dbReference>
<dbReference type="Pfam" id="PF13692">
    <property type="entry name" value="Glyco_trans_1_4"/>
    <property type="match status" value="1"/>
</dbReference>
<dbReference type="CDD" id="cd03801">
    <property type="entry name" value="GT4_PimA-like"/>
    <property type="match status" value="1"/>
</dbReference>
<proteinExistence type="predicted"/>
<dbReference type="Gene3D" id="3.40.50.2000">
    <property type="entry name" value="Glycogen Phosphorylase B"/>
    <property type="match status" value="2"/>
</dbReference>
<dbReference type="EMBL" id="JANX01000145">
    <property type="protein sequence ID" value="KGM33819.1"/>
    <property type="molecule type" value="Genomic_DNA"/>
</dbReference>
<dbReference type="OrthoDB" id="9801609at2"/>
<dbReference type="SUPFAM" id="SSF53756">
    <property type="entry name" value="UDP-Glycosyltransferase/glycogen phosphorylase"/>
    <property type="match status" value="1"/>
</dbReference>
<comment type="caution">
    <text evidence="2">The sequence shown here is derived from an EMBL/GenBank/DDBJ whole genome shotgun (WGS) entry which is preliminary data.</text>
</comment>
<keyword evidence="1" id="KW-0808">Transferase</keyword>
<dbReference type="PANTHER" id="PTHR46401:SF2">
    <property type="entry name" value="GLYCOSYLTRANSFERASE WBBK-RELATED"/>
    <property type="match status" value="1"/>
</dbReference>
<accession>A0A0A0D6U5</accession>
<dbReference type="PANTHER" id="PTHR46401">
    <property type="entry name" value="GLYCOSYLTRANSFERASE WBBK-RELATED"/>
    <property type="match status" value="1"/>
</dbReference>
<reference evidence="2 3" key="1">
    <citation type="submission" date="2014-01" db="EMBL/GenBank/DDBJ databases">
        <title>Genome sequence determination for a cystic fibrosis isolate, Inquilinus limosus.</title>
        <authorList>
            <person name="Pino M."/>
            <person name="Di Conza J."/>
            <person name="Gutkind G."/>
        </authorList>
    </citation>
    <scope>NUCLEOTIDE SEQUENCE [LARGE SCALE GENOMIC DNA]</scope>
    <source>
        <strain evidence="2 3">MP06</strain>
    </source>
</reference>
<sequence length="397" mass="43515">MTLAMPSPMAERQMAVKPLRVAIICPVVVQHDAISAAAYDTYQALVADRRFEPIVLTCKSDFPEIRAQIVHGAADLLTNSAYLQADVLLYHFGVYNEVFDTLLLGNGRARRVVYFHNITPLEFVPPTHRSVIRQSFQQLWNLKHADEIWPVSPVNERELLDRGFDPSRLHAAPLAVETPSLSYLEQKALSPVDILFVGRIVRAKGVLDLLQGLGQVHRQFASAIRVRIVGNVSFSDRAYVDAVRAAIATAGFPVEFLGTVDDERLHQLYRSSHVLAIPSYHEGFCKPVVEALRAGCIPVGYSAHNLPNVAGGLGRLVATGDIAALGEALAQVVDGVAQALASPERECLVLDRGEMSARGFDREAKRHVEVFSFDKFAETARHRIVALSGNGVGHPHG</sequence>
<gene>
    <name evidence="2" type="ORF">P409_13680</name>
</gene>
<dbReference type="GO" id="GO:0009103">
    <property type="term" value="P:lipopolysaccharide biosynthetic process"/>
    <property type="evidence" value="ECO:0007669"/>
    <property type="project" value="TreeGrafter"/>
</dbReference>
<dbReference type="AlphaFoldDB" id="A0A0A0D6U5"/>
<evidence type="ECO:0000256" key="1">
    <source>
        <dbReference type="ARBA" id="ARBA00022679"/>
    </source>
</evidence>
<dbReference type="Proteomes" id="UP000029995">
    <property type="component" value="Unassembled WGS sequence"/>
</dbReference>
<organism evidence="2 3">
    <name type="scientific">Inquilinus limosus MP06</name>
    <dbReference type="NCBI Taxonomy" id="1398085"/>
    <lineage>
        <taxon>Bacteria</taxon>
        <taxon>Pseudomonadati</taxon>
        <taxon>Pseudomonadota</taxon>
        <taxon>Alphaproteobacteria</taxon>
        <taxon>Rhodospirillales</taxon>
        <taxon>Rhodospirillaceae</taxon>
        <taxon>Inquilinus</taxon>
    </lineage>
</organism>